<dbReference type="Proteomes" id="UP000515908">
    <property type="component" value="Chromosome 02"/>
</dbReference>
<dbReference type="AlphaFoldDB" id="A0A7G2C2X3"/>
<sequence length="306" mass="33632">MLRRSWKVLSKPQGPLLGLQVIFTDKTLPIGSDALVRAVGDYEKSFKNVDLRVANSVADGFAGALSFSINDGKPQRIDVIARPNCPLPPSITDRCITYAMYNEKAKEAMVKAQSTVYLNYVQDGSIHPLEAYSSLCCVGGALVNQWNAVGVLNVNAHNSAPAFLFSNTFIQSKQPNGSAMDFFRTLPLTTLYCGFVRYSLPTTTDKLGFRSYGATLLGLPDFCAYAEQELSDVVFSTFNSFWEFGISKGQSFEEGQVIQLTSNAQTSIALRTLKQDEGQPTPQGKIFVLEPVHGWQAFRPSTDKPK</sequence>
<dbReference type="VEuPathDB" id="TriTrypDB:ADEAN_000146000"/>
<name>A0A7G2C2X3_9TRYP</name>
<evidence type="ECO:0000313" key="2">
    <source>
        <dbReference type="Proteomes" id="UP000515908"/>
    </source>
</evidence>
<proteinExistence type="predicted"/>
<protein>
    <submittedName>
        <fullName evidence="1">Uncharacterized protein</fullName>
    </submittedName>
</protein>
<evidence type="ECO:0000313" key="1">
    <source>
        <dbReference type="EMBL" id="CAD2214016.1"/>
    </source>
</evidence>
<organism evidence="1 2">
    <name type="scientific">Angomonas deanei</name>
    <dbReference type="NCBI Taxonomy" id="59799"/>
    <lineage>
        <taxon>Eukaryota</taxon>
        <taxon>Discoba</taxon>
        <taxon>Euglenozoa</taxon>
        <taxon>Kinetoplastea</taxon>
        <taxon>Metakinetoplastina</taxon>
        <taxon>Trypanosomatida</taxon>
        <taxon>Trypanosomatidae</taxon>
        <taxon>Strigomonadinae</taxon>
        <taxon>Angomonas</taxon>
    </lineage>
</organism>
<gene>
    <name evidence="1" type="ORF">ADEAN_000146000</name>
</gene>
<reference evidence="1 2" key="1">
    <citation type="submission" date="2020-08" db="EMBL/GenBank/DDBJ databases">
        <authorList>
            <person name="Newling K."/>
            <person name="Davey J."/>
            <person name="Forrester S."/>
        </authorList>
    </citation>
    <scope>NUCLEOTIDE SEQUENCE [LARGE SCALE GENOMIC DNA]</scope>
    <source>
        <strain evidence="2">Crithidia deanei Carvalho (ATCC PRA-265)</strain>
    </source>
</reference>
<keyword evidence="2" id="KW-1185">Reference proteome</keyword>
<accession>A0A7G2C2X3</accession>
<dbReference type="EMBL" id="LR877146">
    <property type="protein sequence ID" value="CAD2214016.1"/>
    <property type="molecule type" value="Genomic_DNA"/>
</dbReference>